<comment type="caution">
    <text evidence="1">The sequence shown here is derived from an EMBL/GenBank/DDBJ whole genome shotgun (WGS) entry which is preliminary data.</text>
</comment>
<accession>A0A8S3SJC2</accession>
<name>A0A8S3SJC2_MYTED</name>
<evidence type="ECO:0000313" key="2">
    <source>
        <dbReference type="Proteomes" id="UP000683360"/>
    </source>
</evidence>
<proteinExistence type="predicted"/>
<dbReference type="AlphaFoldDB" id="A0A8S3SJC2"/>
<gene>
    <name evidence="1" type="ORF">MEDL_30740</name>
</gene>
<dbReference type="Proteomes" id="UP000683360">
    <property type="component" value="Unassembled WGS sequence"/>
</dbReference>
<keyword evidence="2" id="KW-1185">Reference proteome</keyword>
<dbReference type="EMBL" id="CAJPWZ010001500">
    <property type="protein sequence ID" value="CAG2217011.1"/>
    <property type="molecule type" value="Genomic_DNA"/>
</dbReference>
<organism evidence="1 2">
    <name type="scientific">Mytilus edulis</name>
    <name type="common">Blue mussel</name>
    <dbReference type="NCBI Taxonomy" id="6550"/>
    <lineage>
        <taxon>Eukaryota</taxon>
        <taxon>Metazoa</taxon>
        <taxon>Spiralia</taxon>
        <taxon>Lophotrochozoa</taxon>
        <taxon>Mollusca</taxon>
        <taxon>Bivalvia</taxon>
        <taxon>Autobranchia</taxon>
        <taxon>Pteriomorphia</taxon>
        <taxon>Mytilida</taxon>
        <taxon>Mytiloidea</taxon>
        <taxon>Mytilidae</taxon>
        <taxon>Mytilinae</taxon>
        <taxon>Mytilus</taxon>
    </lineage>
</organism>
<protein>
    <submittedName>
        <fullName evidence="1">Uncharacterized protein</fullName>
    </submittedName>
</protein>
<evidence type="ECO:0000313" key="1">
    <source>
        <dbReference type="EMBL" id="CAG2217011.1"/>
    </source>
</evidence>
<sequence length="324" mass="38431">MSFGGTVLRRNSTEKEQLEARRKLFTWLLLNNHSNYSLEEQWETIGKLYVNLVLDVIQSSLQEGTVGNNKHYVSLVLDCHSELDDLDVILRYSFKKEQGNNRKLFTSRRKVGNNRKLFHVSLVLDVILMYSSKMEQWETIEKFSHVSLVLDVILRYSSKKEQWKQIVLRRNSENNRKIFVSLVLDVILRYSSKMEQWETIGNFFTLVLDVILRYSSKMEQWETIGTVGMTLGTVQKEQRETIENCLHKFSVRCHSLRYTGQRRNSGKTKEKFSRKFRVDVILRYSSKMEQWETAIENFHVSSSVDVILRYSSKKEQWKNRKLFT</sequence>
<reference evidence="1" key="1">
    <citation type="submission" date="2021-03" db="EMBL/GenBank/DDBJ databases">
        <authorList>
            <person name="Bekaert M."/>
        </authorList>
    </citation>
    <scope>NUCLEOTIDE SEQUENCE</scope>
</reference>